<reference evidence="18 19" key="1">
    <citation type="submission" date="2019-03" db="EMBL/GenBank/DDBJ databases">
        <title>Genomic Encyclopedia of Type Strains, Phase IV (KMG-IV): sequencing the most valuable type-strain genomes for metagenomic binning, comparative biology and taxonomic classification.</title>
        <authorList>
            <person name="Goeker M."/>
        </authorList>
    </citation>
    <scope>NUCLEOTIDE SEQUENCE [LARGE SCALE GENOMIC DNA]</scope>
    <source>
        <strain evidence="18 19">DSM 18577</strain>
    </source>
</reference>
<dbReference type="OrthoDB" id="9763470at2"/>
<evidence type="ECO:0000256" key="12">
    <source>
        <dbReference type="ARBA" id="ARBA00046792"/>
    </source>
</evidence>
<keyword evidence="8 13" id="KW-0269">Exonuclease</keyword>
<dbReference type="GO" id="GO:0006281">
    <property type="term" value="P:DNA repair"/>
    <property type="evidence" value="ECO:0007669"/>
    <property type="project" value="UniProtKB-KW"/>
</dbReference>
<evidence type="ECO:0000256" key="11">
    <source>
        <dbReference type="ARBA" id="ARBA00023204"/>
    </source>
</evidence>
<evidence type="ECO:0000256" key="2">
    <source>
        <dbReference type="ARBA" id="ARBA00012108"/>
    </source>
</evidence>
<dbReference type="Gene3D" id="3.30.420.10">
    <property type="entry name" value="Ribonuclease H-like superfamily/Ribonuclease H"/>
    <property type="match status" value="1"/>
</dbReference>
<accession>A0A4R1JAK5</accession>
<comment type="subunit">
    <text evidence="12">Monomer. Interacts with ssb (via C-terminus); this interaction stimulates the exonuclease activity by recruiting the enzyme to its substrate.</text>
</comment>
<dbReference type="SUPFAM" id="SSF53098">
    <property type="entry name" value="Ribonuclease H-like"/>
    <property type="match status" value="1"/>
</dbReference>
<keyword evidence="19" id="KW-1185">Reference proteome</keyword>
<dbReference type="PIRSF" id="PIRSF000977">
    <property type="entry name" value="Exodeoxyribonuclease_I"/>
    <property type="match status" value="1"/>
</dbReference>
<dbReference type="Gene3D" id="3.30.1520.20">
    <property type="entry name" value="Exonuclease ExoI, domain 2"/>
    <property type="match status" value="1"/>
</dbReference>
<sequence>MTDTFLFHDYETFGTSPAFDRPAQFAAIRTDSDLNPIGEPIELYSQIANDYVPDPQACLITGITPQLTVQKGICEARFIAQINTHFSQPQTCGVGYNNIRFDDEVTRYTLYRNFYDPYAREWQNGNSRWDLIDVTRAFYALRPEGINWPTDEQGLPSFRLEKLTAANGVIHDNAHDALADVEATIALAKLLKKAQPKLFDFALSLRDKRRVATFMDFINQKPLVHVSGMFGAKQGCVSWVLPMAWHPTNKNAVIAIDLNQDVSPLFELDGEQIKKRLYTPKADLDGEPPIPVKLIHINKCPFVAPAGALSSSRADELGLDRQQCRLSLEKLKNAQQIRDKLIEVFSESRSFENDADVDGELYSGFIGKGDKALMEMLHSSDPAAISKEAFIFEDKRLNQLLLRYKARNYPYALTDAEQQQWMSHRQSVLPAQIEKRLLDIETLAQTHQHEPAKLTILKSIYHYIESL</sequence>
<evidence type="ECO:0000256" key="5">
    <source>
        <dbReference type="ARBA" id="ARBA00022723"/>
    </source>
</evidence>
<evidence type="ECO:0000256" key="6">
    <source>
        <dbReference type="ARBA" id="ARBA00022763"/>
    </source>
</evidence>
<feature type="binding site" evidence="14">
    <location>
        <position position="159"/>
    </location>
    <ligand>
        <name>substrate</name>
    </ligand>
</feature>
<comment type="catalytic activity">
    <reaction evidence="1 13">
        <text>Exonucleolytic cleavage in the 3'- to 5'-direction to yield nucleoside 5'-phosphates.</text>
        <dbReference type="EC" id="3.1.11.1"/>
    </reaction>
</comment>
<dbReference type="PROSITE" id="PS51785">
    <property type="entry name" value="EXOI_C"/>
    <property type="match status" value="1"/>
</dbReference>
<feature type="binding site" evidence="15">
    <location>
        <position position="11"/>
    </location>
    <ligand>
        <name>Mg(2+)</name>
        <dbReference type="ChEBI" id="CHEBI:18420"/>
        <label>2</label>
    </ligand>
</feature>
<dbReference type="InterPro" id="IPR023607">
    <property type="entry name" value="Exodeoxyribonuclease_I"/>
</dbReference>
<protein>
    <recommendedName>
        <fullName evidence="3 13">Exodeoxyribonuclease I</fullName>
        <ecNumber evidence="2 13">3.1.11.1</ecNumber>
    </recommendedName>
</protein>
<dbReference type="GO" id="GO:0046872">
    <property type="term" value="F:metal ion binding"/>
    <property type="evidence" value="ECO:0007669"/>
    <property type="project" value="UniProtKB-KW"/>
</dbReference>
<dbReference type="Proteomes" id="UP000295565">
    <property type="component" value="Unassembled WGS sequence"/>
</dbReference>
<dbReference type="InterPro" id="IPR038649">
    <property type="entry name" value="EXOI_SH3_sf"/>
</dbReference>
<evidence type="ECO:0000256" key="8">
    <source>
        <dbReference type="ARBA" id="ARBA00022839"/>
    </source>
</evidence>
<feature type="binding site" evidence="15">
    <location>
        <position position="180"/>
    </location>
    <ligand>
        <name>Mg(2+)</name>
        <dbReference type="ChEBI" id="CHEBI:18420"/>
        <label>2</label>
    </ligand>
</feature>
<dbReference type="Gene3D" id="1.20.1280.70">
    <property type="entry name" value="Exonuclease ExoI, domain 3"/>
    <property type="match status" value="1"/>
</dbReference>
<dbReference type="GO" id="GO:0003677">
    <property type="term" value="F:DNA binding"/>
    <property type="evidence" value="ECO:0007669"/>
    <property type="project" value="UniProtKB-KW"/>
</dbReference>
<dbReference type="Gene3D" id="1.10.287.1240">
    <property type="match status" value="1"/>
</dbReference>
<keyword evidence="11 13" id="KW-0234">DNA repair</keyword>
<feature type="binding site" evidence="14">
    <location>
        <position position="11"/>
    </location>
    <ligand>
        <name>substrate</name>
    </ligand>
</feature>
<dbReference type="RefSeq" id="WP_131913486.1">
    <property type="nucleotide sequence ID" value="NZ_OU594967.1"/>
</dbReference>
<dbReference type="Pfam" id="PF00929">
    <property type="entry name" value="RNase_T"/>
    <property type="match status" value="1"/>
</dbReference>
<dbReference type="InterPro" id="IPR012337">
    <property type="entry name" value="RNaseH-like_sf"/>
</dbReference>
<evidence type="ECO:0000256" key="14">
    <source>
        <dbReference type="PIRSR" id="PIRSR000977-1"/>
    </source>
</evidence>
<evidence type="ECO:0000256" key="3">
    <source>
        <dbReference type="ARBA" id="ARBA00019900"/>
    </source>
</evidence>
<dbReference type="InterPro" id="IPR036397">
    <property type="entry name" value="RNaseH_sf"/>
</dbReference>
<dbReference type="Pfam" id="PF26016">
    <property type="entry name" value="ExoI_C"/>
    <property type="match status" value="1"/>
</dbReference>
<evidence type="ECO:0000256" key="9">
    <source>
        <dbReference type="ARBA" id="ARBA00022842"/>
    </source>
</evidence>
<keyword evidence="9 15" id="KW-0460">Magnesium</keyword>
<dbReference type="Pfam" id="PF08411">
    <property type="entry name" value="ExoI_SH3"/>
    <property type="match status" value="1"/>
</dbReference>
<feature type="domain" description="ExoI SH3-like" evidence="16">
    <location>
        <begin position="196"/>
        <end position="349"/>
    </location>
</feature>
<dbReference type="InterPro" id="IPR058561">
    <property type="entry name" value="Exonuc_1_C"/>
</dbReference>
<dbReference type="FunFam" id="3.30.1520.20:FF:000001">
    <property type="entry name" value="Exodeoxyribonuclease I"/>
    <property type="match status" value="1"/>
</dbReference>
<dbReference type="FunFam" id="3.30.420.10:FF:000033">
    <property type="entry name" value="Exodeoxyribonuclease I"/>
    <property type="match status" value="1"/>
</dbReference>
<comment type="caution">
    <text evidence="18">The sequence shown here is derived from an EMBL/GenBank/DDBJ whole genome shotgun (WGS) entry which is preliminary data.</text>
</comment>
<evidence type="ECO:0000313" key="18">
    <source>
        <dbReference type="EMBL" id="TCK47685.1"/>
    </source>
</evidence>
<feature type="binding site" evidence="15">
    <location>
        <position position="9"/>
    </location>
    <ligand>
        <name>Mg(2+)</name>
        <dbReference type="ChEBI" id="CHEBI:18420"/>
        <label>1</label>
    </ligand>
</feature>
<dbReference type="EC" id="3.1.11.1" evidence="2 13"/>
<evidence type="ECO:0000256" key="15">
    <source>
        <dbReference type="PIRSR" id="PIRSR000977-2"/>
    </source>
</evidence>
<organism evidence="18 19">
    <name type="scientific">Celerinatantimonas diazotrophica</name>
    <dbReference type="NCBI Taxonomy" id="412034"/>
    <lineage>
        <taxon>Bacteria</taxon>
        <taxon>Pseudomonadati</taxon>
        <taxon>Pseudomonadota</taxon>
        <taxon>Gammaproteobacteria</taxon>
        <taxon>Celerinatantimonadaceae</taxon>
        <taxon>Celerinatantimonas</taxon>
    </lineage>
</organism>
<name>A0A4R1JAK5_9GAMM</name>
<dbReference type="EMBL" id="SMGD01000014">
    <property type="protein sequence ID" value="TCK47685.1"/>
    <property type="molecule type" value="Genomic_DNA"/>
</dbReference>
<dbReference type="InterPro" id="IPR013520">
    <property type="entry name" value="Ribonucl_H"/>
</dbReference>
<dbReference type="SMART" id="SM00479">
    <property type="entry name" value="EXOIII"/>
    <property type="match status" value="1"/>
</dbReference>
<evidence type="ECO:0000256" key="4">
    <source>
        <dbReference type="ARBA" id="ARBA00022722"/>
    </source>
</evidence>
<keyword evidence="6 13" id="KW-0227">DNA damage</keyword>
<evidence type="ECO:0000256" key="7">
    <source>
        <dbReference type="ARBA" id="ARBA00022801"/>
    </source>
</evidence>
<dbReference type="InterPro" id="IPR013620">
    <property type="entry name" value="Exonuc_1_SH3"/>
</dbReference>
<dbReference type="InterPro" id="IPR034747">
    <property type="entry name" value="EXOI_SH3"/>
</dbReference>
<dbReference type="NCBIfam" id="NF008746">
    <property type="entry name" value="PRK11779.1"/>
    <property type="match status" value="1"/>
</dbReference>
<evidence type="ECO:0000256" key="13">
    <source>
        <dbReference type="PIRNR" id="PIRNR000977"/>
    </source>
</evidence>
<keyword evidence="5 15" id="KW-0479">Metal-binding</keyword>
<evidence type="ECO:0000313" key="19">
    <source>
        <dbReference type="Proteomes" id="UP000295565"/>
    </source>
</evidence>
<keyword evidence="4 13" id="KW-0540">Nuclease</keyword>
<feature type="domain" description="ExoI C-terminal" evidence="17">
    <location>
        <begin position="353"/>
        <end position="467"/>
    </location>
</feature>
<dbReference type="CDD" id="cd06138">
    <property type="entry name" value="ExoI_N"/>
    <property type="match status" value="1"/>
</dbReference>
<dbReference type="GO" id="GO:0008310">
    <property type="term" value="F:single-stranded DNA 3'-5' DNA exonuclease activity"/>
    <property type="evidence" value="ECO:0007669"/>
    <property type="project" value="UniProtKB-EC"/>
</dbReference>
<dbReference type="AlphaFoldDB" id="A0A4R1JAK5"/>
<keyword evidence="7 13" id="KW-0378">Hydrolase</keyword>
<proteinExistence type="predicted"/>
<evidence type="ECO:0000259" key="16">
    <source>
        <dbReference type="PROSITE" id="PS51784"/>
    </source>
</evidence>
<comment type="cofactor">
    <cofactor evidence="15">
        <name>Mg(2+)</name>
        <dbReference type="ChEBI" id="CHEBI:18420"/>
    </cofactor>
    <text evidence="15">Binds 2 Mg(2+) ions per monomer.</text>
</comment>
<dbReference type="PROSITE" id="PS51784">
    <property type="entry name" value="EXOI_SH3"/>
    <property type="match status" value="1"/>
</dbReference>
<evidence type="ECO:0000259" key="17">
    <source>
        <dbReference type="PROSITE" id="PS51785"/>
    </source>
</evidence>
<evidence type="ECO:0000256" key="1">
    <source>
        <dbReference type="ARBA" id="ARBA00000563"/>
    </source>
</evidence>
<keyword evidence="10" id="KW-0238">DNA-binding</keyword>
<gene>
    <name evidence="18" type="ORF">EV690_2730</name>
</gene>
<evidence type="ECO:0000256" key="10">
    <source>
        <dbReference type="ARBA" id="ARBA00023125"/>
    </source>
</evidence>